<feature type="transmembrane region" description="Helical" evidence="13">
    <location>
        <begin position="96"/>
        <end position="120"/>
    </location>
</feature>
<evidence type="ECO:0000256" key="9">
    <source>
        <dbReference type="ARBA" id="ARBA00023209"/>
    </source>
</evidence>
<evidence type="ECO:0000256" key="3">
    <source>
        <dbReference type="ARBA" id="ARBA00022516"/>
    </source>
</evidence>
<feature type="transmembrane region" description="Helical" evidence="13">
    <location>
        <begin position="12"/>
        <end position="32"/>
    </location>
</feature>
<evidence type="ECO:0000256" key="2">
    <source>
        <dbReference type="ARBA" id="ARBA00010441"/>
    </source>
</evidence>
<keyword evidence="15" id="KW-1185">Reference proteome</keyword>
<feature type="transmembrane region" description="Helical" evidence="13">
    <location>
        <begin position="52"/>
        <end position="75"/>
    </location>
</feature>
<dbReference type="PIRSF" id="PIRSF000847">
    <property type="entry name" value="Phos_ph_gly_syn"/>
    <property type="match status" value="1"/>
</dbReference>
<evidence type="ECO:0000256" key="7">
    <source>
        <dbReference type="ARBA" id="ARBA00023098"/>
    </source>
</evidence>
<dbReference type="PROSITE" id="PS00379">
    <property type="entry name" value="CDP_ALCOHOL_P_TRANSF"/>
    <property type="match status" value="1"/>
</dbReference>
<dbReference type="Pfam" id="PF01066">
    <property type="entry name" value="CDP-OH_P_transf"/>
    <property type="match status" value="1"/>
</dbReference>
<dbReference type="Proteomes" id="UP000231823">
    <property type="component" value="Chromosome"/>
</dbReference>
<comment type="subcellular location">
    <subcellularLocation>
        <location evidence="1">Membrane</location>
        <topology evidence="1">Multi-pass membrane protein</topology>
    </subcellularLocation>
</comment>
<keyword evidence="4 12" id="KW-0808">Transferase</keyword>
<proteinExistence type="inferred from homology"/>
<keyword evidence="5 13" id="KW-0812">Transmembrane</keyword>
<keyword evidence="6 13" id="KW-1133">Transmembrane helix</keyword>
<dbReference type="GO" id="GO:0016020">
    <property type="term" value="C:membrane"/>
    <property type="evidence" value="ECO:0007669"/>
    <property type="project" value="UniProtKB-SubCell"/>
</dbReference>
<accession>A0A2K8SEW3</accession>
<evidence type="ECO:0000256" key="8">
    <source>
        <dbReference type="ARBA" id="ARBA00023136"/>
    </source>
</evidence>
<keyword evidence="10" id="KW-1208">Phospholipid metabolism</keyword>
<dbReference type="PANTHER" id="PTHR14269">
    <property type="entry name" value="CDP-DIACYLGLYCEROL--GLYCEROL-3-PHOSPHATE 3-PHOSPHATIDYLTRANSFERASE-RELATED"/>
    <property type="match status" value="1"/>
</dbReference>
<dbReference type="Gene3D" id="1.20.120.1760">
    <property type="match status" value="1"/>
</dbReference>
<evidence type="ECO:0000256" key="5">
    <source>
        <dbReference type="ARBA" id="ARBA00022692"/>
    </source>
</evidence>
<dbReference type="PANTHER" id="PTHR14269:SF62">
    <property type="entry name" value="CDP-DIACYLGLYCEROL--GLYCEROL-3-PHOSPHATE 3-PHOSPHATIDYLTRANSFERASE 1, CHLOROPLASTIC"/>
    <property type="match status" value="1"/>
</dbReference>
<dbReference type="GO" id="GO:0008444">
    <property type="term" value="F:CDP-diacylglycerol-glycerol-3-phosphate 3-phosphatidyltransferase activity"/>
    <property type="evidence" value="ECO:0007669"/>
    <property type="project" value="UniProtKB-UniRule"/>
</dbReference>
<evidence type="ECO:0000256" key="4">
    <source>
        <dbReference type="ARBA" id="ARBA00022679"/>
    </source>
</evidence>
<dbReference type="InterPro" id="IPR050324">
    <property type="entry name" value="CDP-alcohol_PTase-I"/>
</dbReference>
<evidence type="ECO:0000256" key="10">
    <source>
        <dbReference type="ARBA" id="ARBA00023264"/>
    </source>
</evidence>
<dbReference type="EMBL" id="CP025057">
    <property type="protein sequence ID" value="AUB31981.1"/>
    <property type="molecule type" value="Genomic_DNA"/>
</dbReference>
<reference evidence="14 15" key="1">
    <citation type="submission" date="2017-12" db="EMBL/GenBank/DDBJ databases">
        <title>Complete genome sequence of Spiroplasma floricola 23-6 (ATCC 29989).</title>
        <authorList>
            <person name="Tsai Y.-M."/>
            <person name="Wu P.-S."/>
            <person name="Lo W.-S."/>
            <person name="Kuo C.-H."/>
        </authorList>
    </citation>
    <scope>NUCLEOTIDE SEQUENCE [LARGE SCALE GENOMIC DNA]</scope>
    <source>
        <strain evidence="14 15">23-6</strain>
    </source>
</reference>
<dbReference type="AlphaFoldDB" id="A0A2K8SEW3"/>
<dbReference type="NCBIfam" id="TIGR00560">
    <property type="entry name" value="pgsA"/>
    <property type="match status" value="1"/>
</dbReference>
<evidence type="ECO:0000256" key="6">
    <source>
        <dbReference type="ARBA" id="ARBA00022989"/>
    </source>
</evidence>
<keyword evidence="7" id="KW-0443">Lipid metabolism</keyword>
<dbReference type="InterPro" id="IPR048254">
    <property type="entry name" value="CDP_ALCOHOL_P_TRANSF_CS"/>
</dbReference>
<name>A0A2K8SEW3_9MOLU</name>
<dbReference type="InterPro" id="IPR043130">
    <property type="entry name" value="CDP-OH_PTrfase_TM_dom"/>
</dbReference>
<gene>
    <name evidence="14" type="primary">pgsA</name>
    <name evidence="14" type="ORF">SFLOR_v1c09330</name>
</gene>
<dbReference type="KEGG" id="sfz:SFLOR_v1c09330"/>
<dbReference type="RefSeq" id="WP_100916935.1">
    <property type="nucleotide sequence ID" value="NZ_CP025057.1"/>
</dbReference>
<keyword evidence="3" id="KW-0444">Lipid biosynthesis</keyword>
<keyword evidence="8 13" id="KW-0472">Membrane</keyword>
<evidence type="ECO:0000256" key="1">
    <source>
        <dbReference type="ARBA" id="ARBA00004141"/>
    </source>
</evidence>
<dbReference type="OrthoDB" id="9796672at2"/>
<sequence length="221" mass="24722">MNLANKITFVRVLLIPVIVILLLLTPASWVNYEAITQLGNLNVFSIGNYHLPLTYLIAGILFIVASLTDMLDGYVARKYNMVTNFGKFFDAIADKLLTNSVLIIFACFGILPIWLCIILICRDFIIDVVRQILANSAVVMAANKMGKIRATAEMVGLSILFFLGAQCWDNFNQFGWINQVILIPMYVTVVLSILSAVIYINANKKVLFDSSTEKNDEKKSK</sequence>
<comment type="similarity">
    <text evidence="2 12">Belongs to the CDP-alcohol phosphatidyltransferase class-I family.</text>
</comment>
<dbReference type="InterPro" id="IPR000462">
    <property type="entry name" value="CDP-OH_P_trans"/>
</dbReference>
<evidence type="ECO:0000256" key="11">
    <source>
        <dbReference type="NCBIfam" id="TIGR00560"/>
    </source>
</evidence>
<dbReference type="InterPro" id="IPR004570">
    <property type="entry name" value="Phosphatidylglycerol_P_synth"/>
</dbReference>
<evidence type="ECO:0000256" key="13">
    <source>
        <dbReference type="SAM" id="Phobius"/>
    </source>
</evidence>
<organism evidence="14 15">
    <name type="scientific">Spiroplasma floricola 23-6</name>
    <dbReference type="NCBI Taxonomy" id="1336749"/>
    <lineage>
        <taxon>Bacteria</taxon>
        <taxon>Bacillati</taxon>
        <taxon>Mycoplasmatota</taxon>
        <taxon>Mollicutes</taxon>
        <taxon>Entomoplasmatales</taxon>
        <taxon>Spiroplasmataceae</taxon>
        <taxon>Spiroplasma</taxon>
    </lineage>
</organism>
<keyword evidence="9" id="KW-0594">Phospholipid biosynthesis</keyword>
<evidence type="ECO:0000256" key="12">
    <source>
        <dbReference type="RuleBase" id="RU003750"/>
    </source>
</evidence>
<evidence type="ECO:0000313" key="14">
    <source>
        <dbReference type="EMBL" id="AUB31981.1"/>
    </source>
</evidence>
<protein>
    <recommendedName>
        <fullName evidence="11">CDP-diacylglycerol--glycerol-3-phosphate 3-phosphatidyltransferase</fullName>
        <ecNumber evidence="11">2.7.8.5</ecNumber>
    </recommendedName>
</protein>
<feature type="transmembrane region" description="Helical" evidence="13">
    <location>
        <begin position="180"/>
        <end position="200"/>
    </location>
</feature>
<dbReference type="GO" id="GO:0046474">
    <property type="term" value="P:glycerophospholipid biosynthetic process"/>
    <property type="evidence" value="ECO:0007669"/>
    <property type="project" value="TreeGrafter"/>
</dbReference>
<dbReference type="EC" id="2.7.8.5" evidence="11"/>
<evidence type="ECO:0000313" key="15">
    <source>
        <dbReference type="Proteomes" id="UP000231823"/>
    </source>
</evidence>